<keyword evidence="2" id="KW-1185">Reference proteome</keyword>
<dbReference type="AlphaFoldDB" id="A0A5E4CL44"/>
<dbReference type="EMBL" id="CABDUW010001546">
    <property type="protein sequence ID" value="VTJ82518.1"/>
    <property type="molecule type" value="Genomic_DNA"/>
</dbReference>
<evidence type="ECO:0000313" key="2">
    <source>
        <dbReference type="Proteomes" id="UP000335636"/>
    </source>
</evidence>
<protein>
    <submittedName>
        <fullName evidence="1">Uncharacterized protein</fullName>
    </submittedName>
</protein>
<name>A0A5E4CL44_MARMO</name>
<reference evidence="1" key="1">
    <citation type="submission" date="2019-04" db="EMBL/GenBank/DDBJ databases">
        <authorList>
            <person name="Alioto T."/>
            <person name="Alioto T."/>
        </authorList>
    </citation>
    <scope>NUCLEOTIDE SEQUENCE [LARGE SCALE GENOMIC DNA]</scope>
</reference>
<gene>
    <name evidence="1" type="ORF">MONAX_5E011266</name>
</gene>
<sequence>MWRAFSVPSGTALNEDRWSLRAFEKLVEDNISVANSSSMIENKTDFSGEMKLCIPVLKDLNLLCLEKSHFWSL</sequence>
<accession>A0A5E4CL44</accession>
<comment type="caution">
    <text evidence="1">The sequence shown here is derived from an EMBL/GenBank/DDBJ whole genome shotgun (WGS) entry which is preliminary data.</text>
</comment>
<organism evidence="1 2">
    <name type="scientific">Marmota monax</name>
    <name type="common">Woodchuck</name>
    <dbReference type="NCBI Taxonomy" id="9995"/>
    <lineage>
        <taxon>Eukaryota</taxon>
        <taxon>Metazoa</taxon>
        <taxon>Chordata</taxon>
        <taxon>Craniata</taxon>
        <taxon>Vertebrata</taxon>
        <taxon>Euteleostomi</taxon>
        <taxon>Mammalia</taxon>
        <taxon>Eutheria</taxon>
        <taxon>Euarchontoglires</taxon>
        <taxon>Glires</taxon>
        <taxon>Rodentia</taxon>
        <taxon>Sciuromorpha</taxon>
        <taxon>Sciuridae</taxon>
        <taxon>Xerinae</taxon>
        <taxon>Marmotini</taxon>
        <taxon>Marmota</taxon>
    </lineage>
</organism>
<dbReference type="Proteomes" id="UP000335636">
    <property type="component" value="Unassembled WGS sequence"/>
</dbReference>
<evidence type="ECO:0000313" key="1">
    <source>
        <dbReference type="EMBL" id="VTJ82518.1"/>
    </source>
</evidence>
<proteinExistence type="predicted"/>